<organism evidence="2 3">
    <name type="scientific">Brevibacillus choshinensis</name>
    <dbReference type="NCBI Taxonomy" id="54911"/>
    <lineage>
        <taxon>Bacteria</taxon>
        <taxon>Bacillati</taxon>
        <taxon>Bacillota</taxon>
        <taxon>Bacilli</taxon>
        <taxon>Bacillales</taxon>
        <taxon>Paenibacillaceae</taxon>
        <taxon>Brevibacillus</taxon>
    </lineage>
</organism>
<evidence type="ECO:0000313" key="2">
    <source>
        <dbReference type="EMBL" id="KQL47055.1"/>
    </source>
</evidence>
<evidence type="ECO:0000256" key="1">
    <source>
        <dbReference type="SAM" id="Phobius"/>
    </source>
</evidence>
<keyword evidence="3" id="KW-1185">Reference proteome</keyword>
<comment type="caution">
    <text evidence="2">The sequence shown here is derived from an EMBL/GenBank/DDBJ whole genome shotgun (WGS) entry which is preliminary data.</text>
</comment>
<keyword evidence="1" id="KW-0472">Membrane</keyword>
<dbReference type="RefSeq" id="WP_055746153.1">
    <property type="nucleotide sequence ID" value="NZ_LJJB01000010.1"/>
</dbReference>
<feature type="transmembrane region" description="Helical" evidence="1">
    <location>
        <begin position="6"/>
        <end position="28"/>
    </location>
</feature>
<evidence type="ECO:0000313" key="3">
    <source>
        <dbReference type="Proteomes" id="UP000051063"/>
    </source>
</evidence>
<keyword evidence="1" id="KW-1133">Transmembrane helix</keyword>
<protein>
    <recommendedName>
        <fullName evidence="4">Pilus assembly protein TadE</fullName>
    </recommendedName>
</protein>
<keyword evidence="1" id="KW-0812">Transmembrane</keyword>
<dbReference type="Proteomes" id="UP000051063">
    <property type="component" value="Unassembled WGS sequence"/>
</dbReference>
<proteinExistence type="predicted"/>
<gene>
    <name evidence="2" type="ORF">AN963_19640</name>
</gene>
<reference evidence="2 3" key="1">
    <citation type="submission" date="2015-09" db="EMBL/GenBank/DDBJ databases">
        <title>Genome sequencing project for genomic taxonomy and phylogenomics of Bacillus-like bacteria.</title>
        <authorList>
            <person name="Liu B."/>
            <person name="Wang J."/>
            <person name="Zhu Y."/>
            <person name="Liu G."/>
            <person name="Chen Q."/>
            <person name="Chen Z."/>
            <person name="Lan J."/>
            <person name="Che J."/>
            <person name="Ge C."/>
            <person name="Shi H."/>
            <person name="Pan Z."/>
            <person name="Liu X."/>
        </authorList>
    </citation>
    <scope>NUCLEOTIDE SEQUENCE [LARGE SCALE GENOMIC DNA]</scope>
    <source>
        <strain evidence="2 3">DSM 8552</strain>
    </source>
</reference>
<dbReference type="EMBL" id="LJJB01000010">
    <property type="protein sequence ID" value="KQL47055.1"/>
    <property type="molecule type" value="Genomic_DNA"/>
</dbReference>
<evidence type="ECO:0008006" key="4">
    <source>
        <dbReference type="Google" id="ProtNLM"/>
    </source>
</evidence>
<name>A0ABR5N8X6_BRECH</name>
<sequence>MGQLIAVILNVMVLLLVPLGILQIHTVIQAKNELLEVSAAAVKYVSNHGGVDEVTVQQEVLELISRELVEKQMSLPEPDLDVSITRTRWADPALWSHEDEFVLRMEIPYPRFTELIPLPAGKMQVTRQGTINTMDYDL</sequence>
<accession>A0ABR5N8X6</accession>